<dbReference type="SUPFAM" id="SSF51306">
    <property type="entry name" value="LexA/Signal peptidase"/>
    <property type="match status" value="1"/>
</dbReference>
<dbReference type="SMART" id="SM00530">
    <property type="entry name" value="HTH_XRE"/>
    <property type="match status" value="1"/>
</dbReference>
<gene>
    <name evidence="7" type="ORF">CXZ10_06055</name>
</gene>
<comment type="caution">
    <text evidence="7">The sequence shown here is derived from an EMBL/GenBank/DDBJ whole genome shotgun (WGS) entry which is preliminary data.</text>
</comment>
<sequence>MAHSFADRLRLALDAEDVTVPELSRRSGVGESTIRNWLSAKPSVPSAEYAAEIAHALSISLQWLIAGRGEMRPEDHCFREDQARYRIDDAGISGLVVVRRLDGYALTEQEHLAEILAFPASMLTRMGLSASTARLLIVRGDSMAPTLQHGDLVLLDTTVESVKESAIFAVSVDDRVFVKRIQPRYDGSLQVVSDNPVYPPEKISATDAAALKIVGQVRWFGRSI</sequence>
<dbReference type="GO" id="GO:0003677">
    <property type="term" value="F:DNA binding"/>
    <property type="evidence" value="ECO:0007669"/>
    <property type="project" value="UniProtKB-KW"/>
</dbReference>
<dbReference type="CDD" id="cd00093">
    <property type="entry name" value="HTH_XRE"/>
    <property type="match status" value="1"/>
</dbReference>
<reference evidence="7 8" key="1">
    <citation type="submission" date="2017-12" db="EMBL/GenBank/DDBJ databases">
        <title>Anaerobic carbon monoxide metabolism by Pleomorphomonas carboxyditropha sp. nov., a new mesophilic hydrogenogenic carboxidotroph.</title>
        <authorList>
            <person name="Esquivel-Elizondo S."/>
            <person name="Krajmalnik-Brown R."/>
        </authorList>
    </citation>
    <scope>NUCLEOTIDE SEQUENCE [LARGE SCALE GENOMIC DNA]</scope>
    <source>
        <strain evidence="7 8">R5-392</strain>
    </source>
</reference>
<dbReference type="PANTHER" id="PTHR40661:SF3">
    <property type="entry name" value="FELS-1 PROPHAGE TRANSCRIPTIONAL REGULATOR"/>
    <property type="match status" value="1"/>
</dbReference>
<dbReference type="InterPro" id="IPR010982">
    <property type="entry name" value="Lambda_DNA-bd_dom_sf"/>
</dbReference>
<evidence type="ECO:0000256" key="4">
    <source>
        <dbReference type="ARBA" id="ARBA00023125"/>
    </source>
</evidence>
<keyword evidence="5" id="KW-0804">Transcription</keyword>
<dbReference type="RefSeq" id="WP_101288171.1">
    <property type="nucleotide sequence ID" value="NZ_FOUQ01000001.1"/>
</dbReference>
<protein>
    <recommendedName>
        <fullName evidence="6">HTH cro/C1-type domain-containing protein</fullName>
    </recommendedName>
</protein>
<evidence type="ECO:0000256" key="3">
    <source>
        <dbReference type="ARBA" id="ARBA00023015"/>
    </source>
</evidence>
<dbReference type="InterPro" id="IPR039418">
    <property type="entry name" value="LexA-like"/>
</dbReference>
<dbReference type="GO" id="GO:0006508">
    <property type="term" value="P:proteolysis"/>
    <property type="evidence" value="ECO:0007669"/>
    <property type="project" value="UniProtKB-KW"/>
</dbReference>
<dbReference type="GO" id="GO:0004252">
    <property type="term" value="F:serine-type endopeptidase activity"/>
    <property type="evidence" value="ECO:0007669"/>
    <property type="project" value="InterPro"/>
</dbReference>
<dbReference type="EMBL" id="PJNW01000002">
    <property type="protein sequence ID" value="PKR90908.1"/>
    <property type="molecule type" value="Genomic_DNA"/>
</dbReference>
<dbReference type="AlphaFoldDB" id="A0A1I4Q661"/>
<evidence type="ECO:0000313" key="8">
    <source>
        <dbReference type="Proteomes" id="UP000233491"/>
    </source>
</evidence>
<dbReference type="InterPro" id="IPR001387">
    <property type="entry name" value="Cro/C1-type_HTH"/>
</dbReference>
<dbReference type="PROSITE" id="PS50943">
    <property type="entry name" value="HTH_CROC1"/>
    <property type="match status" value="1"/>
</dbReference>
<evidence type="ECO:0000256" key="5">
    <source>
        <dbReference type="ARBA" id="ARBA00023163"/>
    </source>
</evidence>
<dbReference type="Gene3D" id="2.10.109.10">
    <property type="entry name" value="Umud Fragment, subunit A"/>
    <property type="match status" value="1"/>
</dbReference>
<keyword evidence="8" id="KW-1185">Reference proteome</keyword>
<evidence type="ECO:0000256" key="2">
    <source>
        <dbReference type="ARBA" id="ARBA00022801"/>
    </source>
</evidence>
<evidence type="ECO:0000313" key="7">
    <source>
        <dbReference type="EMBL" id="PKR90908.1"/>
    </source>
</evidence>
<dbReference type="GO" id="GO:0016020">
    <property type="term" value="C:membrane"/>
    <property type="evidence" value="ECO:0007669"/>
    <property type="project" value="InterPro"/>
</dbReference>
<dbReference type="OrthoDB" id="528805at2"/>
<dbReference type="SUPFAM" id="SSF47413">
    <property type="entry name" value="lambda repressor-like DNA-binding domains"/>
    <property type="match status" value="1"/>
</dbReference>
<dbReference type="Pfam" id="PF00717">
    <property type="entry name" value="Peptidase_S24"/>
    <property type="match status" value="1"/>
</dbReference>
<dbReference type="InterPro" id="IPR019756">
    <property type="entry name" value="Pept_S26A_signal_pept_1_Ser-AS"/>
</dbReference>
<accession>A0A1I4Q661</accession>
<organism evidence="7 8">
    <name type="scientific">Pleomorphomonas diazotrophica</name>
    <dbReference type="NCBI Taxonomy" id="1166257"/>
    <lineage>
        <taxon>Bacteria</taxon>
        <taxon>Pseudomonadati</taxon>
        <taxon>Pseudomonadota</taxon>
        <taxon>Alphaproteobacteria</taxon>
        <taxon>Hyphomicrobiales</taxon>
        <taxon>Pleomorphomonadaceae</taxon>
        <taxon>Pleomorphomonas</taxon>
    </lineage>
</organism>
<keyword evidence="4" id="KW-0238">DNA-binding</keyword>
<dbReference type="PANTHER" id="PTHR40661">
    <property type="match status" value="1"/>
</dbReference>
<dbReference type="InterPro" id="IPR010744">
    <property type="entry name" value="Phage_CI_N"/>
</dbReference>
<dbReference type="Pfam" id="PF07022">
    <property type="entry name" value="Phage_CI_repr"/>
    <property type="match status" value="1"/>
</dbReference>
<evidence type="ECO:0000256" key="1">
    <source>
        <dbReference type="ARBA" id="ARBA00022670"/>
    </source>
</evidence>
<dbReference type="GO" id="GO:0045892">
    <property type="term" value="P:negative regulation of DNA-templated transcription"/>
    <property type="evidence" value="ECO:0007669"/>
    <property type="project" value="InterPro"/>
</dbReference>
<dbReference type="Gene3D" id="1.10.260.40">
    <property type="entry name" value="lambda repressor-like DNA-binding domains"/>
    <property type="match status" value="1"/>
</dbReference>
<feature type="domain" description="HTH cro/C1-type" evidence="6">
    <location>
        <begin position="9"/>
        <end position="64"/>
    </location>
</feature>
<evidence type="ECO:0000259" key="6">
    <source>
        <dbReference type="PROSITE" id="PS50943"/>
    </source>
</evidence>
<name>A0A1I4Q661_9HYPH</name>
<dbReference type="CDD" id="cd06529">
    <property type="entry name" value="S24_LexA-like"/>
    <property type="match status" value="1"/>
</dbReference>
<keyword evidence="2" id="KW-0378">Hydrolase</keyword>
<keyword evidence="1" id="KW-0645">Protease</keyword>
<dbReference type="PROSITE" id="PS00501">
    <property type="entry name" value="SPASE_I_1"/>
    <property type="match status" value="1"/>
</dbReference>
<proteinExistence type="predicted"/>
<dbReference type="Proteomes" id="UP000233491">
    <property type="component" value="Unassembled WGS sequence"/>
</dbReference>
<dbReference type="InterPro" id="IPR015927">
    <property type="entry name" value="Peptidase_S24_S26A/B/C"/>
</dbReference>
<dbReference type="InterPro" id="IPR036286">
    <property type="entry name" value="LexA/Signal_pep-like_sf"/>
</dbReference>
<keyword evidence="3" id="KW-0805">Transcription regulation</keyword>